<keyword evidence="3" id="KW-1185">Reference proteome</keyword>
<proteinExistence type="predicted"/>
<gene>
    <name evidence="2" type="ORF">MARPO_0001s0150</name>
</gene>
<reference evidence="3" key="1">
    <citation type="journal article" date="2017" name="Cell">
        <title>Insights into land plant evolution garnered from the Marchantia polymorpha genome.</title>
        <authorList>
            <person name="Bowman J.L."/>
            <person name="Kohchi T."/>
            <person name="Yamato K.T."/>
            <person name="Jenkins J."/>
            <person name="Shu S."/>
            <person name="Ishizaki K."/>
            <person name="Yamaoka S."/>
            <person name="Nishihama R."/>
            <person name="Nakamura Y."/>
            <person name="Berger F."/>
            <person name="Adam C."/>
            <person name="Aki S.S."/>
            <person name="Althoff F."/>
            <person name="Araki T."/>
            <person name="Arteaga-Vazquez M.A."/>
            <person name="Balasubrmanian S."/>
            <person name="Barry K."/>
            <person name="Bauer D."/>
            <person name="Boehm C.R."/>
            <person name="Briginshaw L."/>
            <person name="Caballero-Perez J."/>
            <person name="Catarino B."/>
            <person name="Chen F."/>
            <person name="Chiyoda S."/>
            <person name="Chovatia M."/>
            <person name="Davies K.M."/>
            <person name="Delmans M."/>
            <person name="Demura T."/>
            <person name="Dierschke T."/>
            <person name="Dolan L."/>
            <person name="Dorantes-Acosta A.E."/>
            <person name="Eklund D.M."/>
            <person name="Florent S.N."/>
            <person name="Flores-Sandoval E."/>
            <person name="Fujiyama A."/>
            <person name="Fukuzawa H."/>
            <person name="Galik B."/>
            <person name="Grimanelli D."/>
            <person name="Grimwood J."/>
            <person name="Grossniklaus U."/>
            <person name="Hamada T."/>
            <person name="Haseloff J."/>
            <person name="Hetherington A.J."/>
            <person name="Higo A."/>
            <person name="Hirakawa Y."/>
            <person name="Hundley H.N."/>
            <person name="Ikeda Y."/>
            <person name="Inoue K."/>
            <person name="Inoue S.I."/>
            <person name="Ishida S."/>
            <person name="Jia Q."/>
            <person name="Kakita M."/>
            <person name="Kanazawa T."/>
            <person name="Kawai Y."/>
            <person name="Kawashima T."/>
            <person name="Kennedy M."/>
            <person name="Kinose K."/>
            <person name="Kinoshita T."/>
            <person name="Kohara Y."/>
            <person name="Koide E."/>
            <person name="Komatsu K."/>
            <person name="Kopischke S."/>
            <person name="Kubo M."/>
            <person name="Kyozuka J."/>
            <person name="Lagercrantz U."/>
            <person name="Lin S.S."/>
            <person name="Lindquist E."/>
            <person name="Lipzen A.M."/>
            <person name="Lu C.W."/>
            <person name="De Luna E."/>
            <person name="Martienssen R.A."/>
            <person name="Minamino N."/>
            <person name="Mizutani M."/>
            <person name="Mizutani M."/>
            <person name="Mochizuki N."/>
            <person name="Monte I."/>
            <person name="Mosher R."/>
            <person name="Nagasaki H."/>
            <person name="Nakagami H."/>
            <person name="Naramoto S."/>
            <person name="Nishitani K."/>
            <person name="Ohtani M."/>
            <person name="Okamoto T."/>
            <person name="Okumura M."/>
            <person name="Phillips J."/>
            <person name="Pollak B."/>
            <person name="Reinders A."/>
            <person name="Rovekamp M."/>
            <person name="Sano R."/>
            <person name="Sawa S."/>
            <person name="Schmid M.W."/>
            <person name="Shirakawa M."/>
            <person name="Solano R."/>
            <person name="Spunde A."/>
            <person name="Suetsugu N."/>
            <person name="Sugano S."/>
            <person name="Sugiyama A."/>
            <person name="Sun R."/>
            <person name="Suzuki Y."/>
            <person name="Takenaka M."/>
            <person name="Takezawa D."/>
            <person name="Tomogane H."/>
            <person name="Tsuzuki M."/>
            <person name="Ueda T."/>
            <person name="Umeda M."/>
            <person name="Ward J.M."/>
            <person name="Watanabe Y."/>
            <person name="Yazaki K."/>
            <person name="Yokoyama R."/>
            <person name="Yoshitake Y."/>
            <person name="Yotsui I."/>
            <person name="Zachgo S."/>
            <person name="Schmutz J."/>
        </authorList>
    </citation>
    <scope>NUCLEOTIDE SEQUENCE [LARGE SCALE GENOMIC DNA]</scope>
    <source>
        <strain evidence="3">Tak-1</strain>
    </source>
</reference>
<dbReference type="AlphaFoldDB" id="A0A2R6XVH7"/>
<evidence type="ECO:0000313" key="3">
    <source>
        <dbReference type="Proteomes" id="UP000244005"/>
    </source>
</evidence>
<protein>
    <submittedName>
        <fullName evidence="2">Uncharacterized protein</fullName>
    </submittedName>
</protein>
<dbReference type="Gramene" id="Mp1g18120.1">
    <property type="protein sequence ID" value="Mp1g18120.1.cds1"/>
    <property type="gene ID" value="Mp1g18120"/>
</dbReference>
<feature type="region of interest" description="Disordered" evidence="1">
    <location>
        <begin position="52"/>
        <end position="76"/>
    </location>
</feature>
<feature type="compositionally biased region" description="Polar residues" evidence="1">
    <location>
        <begin position="52"/>
        <end position="62"/>
    </location>
</feature>
<sequence>MDSDESISKAHEREAWVSSSWKFCPSLKSRIRRVEGLRWHCQMRIEVQDSDSWNRQAGNQRGRTSRAELRGPRRIPPASRIGVALGHLELRGRQ</sequence>
<accession>A0A2R6XVH7</accession>
<name>A0A2R6XVH7_MARPO</name>
<dbReference type="Proteomes" id="UP000244005">
    <property type="component" value="Unassembled WGS sequence"/>
</dbReference>
<dbReference type="EMBL" id="KZ772673">
    <property type="protein sequence ID" value="PTQ50105.1"/>
    <property type="molecule type" value="Genomic_DNA"/>
</dbReference>
<organism evidence="2 3">
    <name type="scientific">Marchantia polymorpha</name>
    <name type="common">Common liverwort</name>
    <name type="synonym">Marchantia aquatica</name>
    <dbReference type="NCBI Taxonomy" id="3197"/>
    <lineage>
        <taxon>Eukaryota</taxon>
        <taxon>Viridiplantae</taxon>
        <taxon>Streptophyta</taxon>
        <taxon>Embryophyta</taxon>
        <taxon>Marchantiophyta</taxon>
        <taxon>Marchantiopsida</taxon>
        <taxon>Marchantiidae</taxon>
        <taxon>Marchantiales</taxon>
        <taxon>Marchantiaceae</taxon>
        <taxon>Marchantia</taxon>
    </lineage>
</organism>
<evidence type="ECO:0000313" key="2">
    <source>
        <dbReference type="EMBL" id="PTQ50105.1"/>
    </source>
</evidence>
<evidence type="ECO:0000256" key="1">
    <source>
        <dbReference type="SAM" id="MobiDB-lite"/>
    </source>
</evidence>